<proteinExistence type="predicted"/>
<dbReference type="SUPFAM" id="SSF143865">
    <property type="entry name" value="CorA soluble domain-like"/>
    <property type="match status" value="1"/>
</dbReference>
<dbReference type="InterPro" id="IPR045861">
    <property type="entry name" value="CorA_cytoplasmic_dom"/>
</dbReference>
<accession>A0ABQ1ZXI0</accession>
<protein>
    <submittedName>
        <fullName evidence="1">Uncharacterized protein</fullName>
    </submittedName>
</protein>
<dbReference type="Proteomes" id="UP000637774">
    <property type="component" value="Unassembled WGS sequence"/>
</dbReference>
<keyword evidence="2" id="KW-1185">Reference proteome</keyword>
<dbReference type="EMBL" id="BMGY01000006">
    <property type="protein sequence ID" value="GGH81843.1"/>
    <property type="molecule type" value="Genomic_DNA"/>
</dbReference>
<name>A0ABQ1ZXI0_9BACT</name>
<sequence>MARQAGPFTWLDIANPKVGELQAAATQYNLPDALVRDYLEAHVPAQF</sequence>
<dbReference type="RefSeq" id="WP_188560854.1">
    <property type="nucleotide sequence ID" value="NZ_BMGY01000006.1"/>
</dbReference>
<comment type="caution">
    <text evidence="1">The sequence shown here is derived from an EMBL/GenBank/DDBJ whole genome shotgun (WGS) entry which is preliminary data.</text>
</comment>
<reference evidence="2" key="1">
    <citation type="journal article" date="2019" name="Int. J. Syst. Evol. Microbiol.">
        <title>The Global Catalogue of Microorganisms (GCM) 10K type strain sequencing project: providing services to taxonomists for standard genome sequencing and annotation.</title>
        <authorList>
            <consortium name="The Broad Institute Genomics Platform"/>
            <consortium name="The Broad Institute Genome Sequencing Center for Infectious Disease"/>
            <person name="Wu L."/>
            <person name="Ma J."/>
        </authorList>
    </citation>
    <scope>NUCLEOTIDE SEQUENCE [LARGE SCALE GENOMIC DNA]</scope>
    <source>
        <strain evidence="2">CGMCC 1.14966</strain>
    </source>
</reference>
<gene>
    <name evidence="1" type="ORF">GCM10011495_09170</name>
</gene>
<organism evidence="1 2">
    <name type="scientific">Hymenobacter frigidus</name>
    <dbReference type="NCBI Taxonomy" id="1524095"/>
    <lineage>
        <taxon>Bacteria</taxon>
        <taxon>Pseudomonadati</taxon>
        <taxon>Bacteroidota</taxon>
        <taxon>Cytophagia</taxon>
        <taxon>Cytophagales</taxon>
        <taxon>Hymenobacteraceae</taxon>
        <taxon>Hymenobacter</taxon>
    </lineage>
</organism>
<evidence type="ECO:0000313" key="2">
    <source>
        <dbReference type="Proteomes" id="UP000637774"/>
    </source>
</evidence>
<evidence type="ECO:0000313" key="1">
    <source>
        <dbReference type="EMBL" id="GGH81843.1"/>
    </source>
</evidence>